<proteinExistence type="predicted"/>
<evidence type="ECO:0000256" key="1">
    <source>
        <dbReference type="ARBA" id="ARBA00022598"/>
    </source>
</evidence>
<dbReference type="Gene3D" id="3.30.470.20">
    <property type="entry name" value="ATP-grasp fold, B domain"/>
    <property type="match status" value="1"/>
</dbReference>
<evidence type="ECO:0000259" key="5">
    <source>
        <dbReference type="PROSITE" id="PS50975"/>
    </source>
</evidence>
<gene>
    <name evidence="6" type="ORF">DSCO28_17700</name>
</gene>
<feature type="domain" description="ATP-grasp" evidence="5">
    <location>
        <begin position="25"/>
        <end position="61"/>
    </location>
</feature>
<dbReference type="RefSeq" id="WP_155321971.1">
    <property type="nucleotide sequence ID" value="NZ_AP021876.1"/>
</dbReference>
<keyword evidence="3 4" id="KW-0067">ATP-binding</keyword>
<dbReference type="EMBL" id="AP021876">
    <property type="protein sequence ID" value="BBO81204.1"/>
    <property type="molecule type" value="Genomic_DNA"/>
</dbReference>
<evidence type="ECO:0000313" key="6">
    <source>
        <dbReference type="EMBL" id="BBO81204.1"/>
    </source>
</evidence>
<dbReference type="PANTHER" id="PTHR43334:SF1">
    <property type="entry name" value="3-HYDROXYPROPIONATE--COA LIGASE [ADP-FORMING]"/>
    <property type="match status" value="1"/>
</dbReference>
<accession>A0A5K7ZII3</accession>
<dbReference type="PANTHER" id="PTHR43334">
    <property type="entry name" value="ACETATE--COA LIGASE [ADP-FORMING]"/>
    <property type="match status" value="1"/>
</dbReference>
<dbReference type="Pfam" id="PF13549">
    <property type="entry name" value="ATP-grasp_5"/>
    <property type="match status" value="1"/>
</dbReference>
<evidence type="ECO:0000256" key="3">
    <source>
        <dbReference type="ARBA" id="ARBA00022840"/>
    </source>
</evidence>
<evidence type="ECO:0000313" key="7">
    <source>
        <dbReference type="Proteomes" id="UP000425960"/>
    </source>
</evidence>
<dbReference type="AlphaFoldDB" id="A0A5K7ZII3"/>
<dbReference type="GO" id="GO:0016874">
    <property type="term" value="F:ligase activity"/>
    <property type="evidence" value="ECO:0007669"/>
    <property type="project" value="UniProtKB-KW"/>
</dbReference>
<dbReference type="InterPro" id="IPR013815">
    <property type="entry name" value="ATP_grasp_subdomain_1"/>
</dbReference>
<keyword evidence="1" id="KW-0436">Ligase</keyword>
<organism evidence="6 7">
    <name type="scientific">Desulfosarcina ovata subsp. sediminis</name>
    <dbReference type="NCBI Taxonomy" id="885957"/>
    <lineage>
        <taxon>Bacteria</taxon>
        <taxon>Pseudomonadati</taxon>
        <taxon>Thermodesulfobacteriota</taxon>
        <taxon>Desulfobacteria</taxon>
        <taxon>Desulfobacterales</taxon>
        <taxon>Desulfosarcinaceae</taxon>
        <taxon>Desulfosarcina</taxon>
    </lineage>
</organism>
<evidence type="ECO:0000256" key="2">
    <source>
        <dbReference type="ARBA" id="ARBA00022741"/>
    </source>
</evidence>
<protein>
    <recommendedName>
        <fullName evidence="5">ATP-grasp domain-containing protein</fullName>
    </recommendedName>
</protein>
<dbReference type="Proteomes" id="UP000425960">
    <property type="component" value="Chromosome"/>
</dbReference>
<dbReference type="Gene3D" id="3.30.1490.20">
    <property type="entry name" value="ATP-grasp fold, A domain"/>
    <property type="match status" value="1"/>
</dbReference>
<dbReference type="GO" id="GO:0046872">
    <property type="term" value="F:metal ion binding"/>
    <property type="evidence" value="ECO:0007669"/>
    <property type="project" value="InterPro"/>
</dbReference>
<name>A0A5K7ZII3_9BACT</name>
<dbReference type="PROSITE" id="PS50975">
    <property type="entry name" value="ATP_GRASP"/>
    <property type="match status" value="1"/>
</dbReference>
<dbReference type="GO" id="GO:0005524">
    <property type="term" value="F:ATP binding"/>
    <property type="evidence" value="ECO:0007669"/>
    <property type="project" value="UniProtKB-UniRule"/>
</dbReference>
<dbReference type="InterPro" id="IPR011761">
    <property type="entry name" value="ATP-grasp"/>
</dbReference>
<dbReference type="KEGG" id="dov:DSCO28_17700"/>
<sequence>MLSPVIETILSASADRGWVLEPDAKRIMREVGLNVPDFRYATQLEAAAKSAAELGYPLVAKVVSPAVLHKSEVGGVAVGIDSDAALQDVFARFSRIEGFAGIHLEKMARGLELIVGAKVDAQFGPVILLGLGGTGVEIYQDVAIRMAPLSAPDVGAMVDSLTGRKLLKGYRGVDPVNMEKLTHTLLLFSALVMGIEDRIASIDLNPVLCAKEACVIADARIILR</sequence>
<evidence type="ECO:0000256" key="4">
    <source>
        <dbReference type="PROSITE-ProRule" id="PRU00409"/>
    </source>
</evidence>
<keyword evidence="2 4" id="KW-0547">Nucleotide-binding</keyword>
<dbReference type="SUPFAM" id="SSF56059">
    <property type="entry name" value="Glutathione synthetase ATP-binding domain-like"/>
    <property type="match status" value="1"/>
</dbReference>
<reference evidence="6 7" key="1">
    <citation type="submission" date="2019-11" db="EMBL/GenBank/DDBJ databases">
        <title>Comparative genomics of hydrocarbon-degrading Desulfosarcina strains.</title>
        <authorList>
            <person name="Watanabe M."/>
            <person name="Kojima H."/>
            <person name="Fukui M."/>
        </authorList>
    </citation>
    <scope>NUCLEOTIDE SEQUENCE [LARGE SCALE GENOMIC DNA]</scope>
    <source>
        <strain evidence="6 7">28bB2T</strain>
    </source>
</reference>
<dbReference type="InterPro" id="IPR051538">
    <property type="entry name" value="Acyl-CoA_Synth/Transferase"/>
</dbReference>